<evidence type="ECO:0000313" key="3">
    <source>
        <dbReference type="EMBL" id="MBC5685543.1"/>
    </source>
</evidence>
<dbReference type="RefSeq" id="WP_118534591.1">
    <property type="nucleotide sequence ID" value="NZ_JACOPG010000001.1"/>
</dbReference>
<dbReference type="Gene3D" id="3.30.70.1950">
    <property type="match status" value="1"/>
</dbReference>
<dbReference type="Proteomes" id="UP000643810">
    <property type="component" value="Unassembled WGS sequence"/>
</dbReference>
<name>A0ABR7GDN1_9FIRM</name>
<comment type="caution">
    <text evidence="3">The sequence shown here is derived from an EMBL/GenBank/DDBJ whole genome shotgun (WGS) entry which is preliminary data.</text>
</comment>
<dbReference type="Pfam" id="PF05389">
    <property type="entry name" value="MecA"/>
    <property type="match status" value="1"/>
</dbReference>
<keyword evidence="4" id="KW-1185">Reference proteome</keyword>
<feature type="region of interest" description="Disordered" evidence="2">
    <location>
        <begin position="122"/>
        <end position="157"/>
    </location>
</feature>
<reference evidence="3 4" key="1">
    <citation type="submission" date="2020-08" db="EMBL/GenBank/DDBJ databases">
        <title>Genome public.</title>
        <authorList>
            <person name="Liu C."/>
            <person name="Sun Q."/>
        </authorList>
    </citation>
    <scope>NUCLEOTIDE SEQUENCE [LARGE SCALE GENOMIC DNA]</scope>
    <source>
        <strain evidence="3 4">NSJ-9</strain>
    </source>
</reference>
<accession>A0ABR7GDN1</accession>
<dbReference type="EMBL" id="JACOPG010000001">
    <property type="protein sequence ID" value="MBC5685543.1"/>
    <property type="molecule type" value="Genomic_DNA"/>
</dbReference>
<gene>
    <name evidence="3" type="ORF">H8R94_02750</name>
</gene>
<dbReference type="PANTHER" id="PTHR39161:SF1">
    <property type="entry name" value="ADAPTER PROTEIN MECA 1"/>
    <property type="match status" value="1"/>
</dbReference>
<comment type="similarity">
    <text evidence="1">Belongs to the MecA family.</text>
</comment>
<sequence length="256" mass="29045">MQFRKIDEHKIHCIISQEEMSQKGIQIEDFLDHRDKTEAFLREILAEAKYELNLDEDMGRCFSVQMAVMPEGDVSLVISGEDHGSTEETLTEFGKRLQDFKEIMEEAKRKLDAKKEKLQKEADALEGVETEEAGLTAEEEKTTETSPQEQAPQEAKKERTVLNTPIWVAFSNLDDCISACHHLQSQKGLSSAAYKYKDTYYLRFQFSEEEHQVAGVILVVSEYGKEILTDDHGGAVIAEHGNILCKENAVETLARL</sequence>
<dbReference type="InterPro" id="IPR038471">
    <property type="entry name" value="MecA_C_sf"/>
</dbReference>
<evidence type="ECO:0000313" key="4">
    <source>
        <dbReference type="Proteomes" id="UP000643810"/>
    </source>
</evidence>
<protein>
    <submittedName>
        <fullName evidence="3">Adaptor protein MecA</fullName>
    </submittedName>
</protein>
<proteinExistence type="inferred from homology"/>
<evidence type="ECO:0000256" key="1">
    <source>
        <dbReference type="ARBA" id="ARBA00005397"/>
    </source>
</evidence>
<dbReference type="PANTHER" id="PTHR39161">
    <property type="entry name" value="ADAPTER PROTEIN MECA"/>
    <property type="match status" value="1"/>
</dbReference>
<evidence type="ECO:0000256" key="2">
    <source>
        <dbReference type="SAM" id="MobiDB-lite"/>
    </source>
</evidence>
<organism evidence="3 4">
    <name type="scientific">Roseburia lenta</name>
    <dbReference type="NCBI Taxonomy" id="2763061"/>
    <lineage>
        <taxon>Bacteria</taxon>
        <taxon>Bacillati</taxon>
        <taxon>Bacillota</taxon>
        <taxon>Clostridia</taxon>
        <taxon>Lachnospirales</taxon>
        <taxon>Lachnospiraceae</taxon>
        <taxon>Roseburia</taxon>
    </lineage>
</organism>
<dbReference type="InterPro" id="IPR008681">
    <property type="entry name" value="Neg-reg_MecA"/>
</dbReference>